<sequence>MILKGFVDIHISCRGSIKTSKELIHYNEQLHLCRFFDEFLLHFMFEFLDSIHCFFWWLMEVIGQHLLVNLEPFQFFRISIFSSRFPLDISDIWIVTGDDGTFLES</sequence>
<proteinExistence type="predicted"/>
<gene>
    <name evidence="1" type="ORF">SDC9_129876</name>
</gene>
<dbReference type="EMBL" id="VSSQ01031780">
    <property type="protein sequence ID" value="MPM82814.1"/>
    <property type="molecule type" value="Genomic_DNA"/>
</dbReference>
<organism evidence="1">
    <name type="scientific">bioreactor metagenome</name>
    <dbReference type="NCBI Taxonomy" id="1076179"/>
    <lineage>
        <taxon>unclassified sequences</taxon>
        <taxon>metagenomes</taxon>
        <taxon>ecological metagenomes</taxon>
    </lineage>
</organism>
<dbReference type="AlphaFoldDB" id="A0A645D0R5"/>
<reference evidence="1" key="1">
    <citation type="submission" date="2019-08" db="EMBL/GenBank/DDBJ databases">
        <authorList>
            <person name="Kucharzyk K."/>
            <person name="Murdoch R.W."/>
            <person name="Higgins S."/>
            <person name="Loffler F."/>
        </authorList>
    </citation>
    <scope>NUCLEOTIDE SEQUENCE</scope>
</reference>
<protein>
    <submittedName>
        <fullName evidence="1">Uncharacterized protein</fullName>
    </submittedName>
</protein>
<name>A0A645D0R5_9ZZZZ</name>
<accession>A0A645D0R5</accession>
<evidence type="ECO:0000313" key="1">
    <source>
        <dbReference type="EMBL" id="MPM82814.1"/>
    </source>
</evidence>
<comment type="caution">
    <text evidence="1">The sequence shown here is derived from an EMBL/GenBank/DDBJ whole genome shotgun (WGS) entry which is preliminary data.</text>
</comment>